<name>A0A367RZZ9_9NOSO</name>
<dbReference type="EMBL" id="LXQD01000012">
    <property type="protein sequence ID" value="RCJ42186.1"/>
    <property type="molecule type" value="Genomic_DNA"/>
</dbReference>
<evidence type="ECO:0000313" key="2">
    <source>
        <dbReference type="Proteomes" id="UP000252107"/>
    </source>
</evidence>
<keyword evidence="2" id="KW-1185">Reference proteome</keyword>
<accession>A0A367RZZ9</accession>
<proteinExistence type="predicted"/>
<dbReference type="AlphaFoldDB" id="A0A367RZZ9"/>
<dbReference type="SUPFAM" id="SSF116907">
    <property type="entry name" value="Hook domain"/>
    <property type="match status" value="1"/>
</dbReference>
<comment type="caution">
    <text evidence="1">The sequence shown here is derived from an EMBL/GenBank/DDBJ whole genome shotgun (WGS) entry which is preliminary data.</text>
</comment>
<gene>
    <name evidence="1" type="ORF">A6770_08215</name>
</gene>
<protein>
    <submittedName>
        <fullName evidence="1">Uncharacterized protein</fullName>
    </submittedName>
</protein>
<organism evidence="1 2">
    <name type="scientific">Nostoc minutum NIES-26</name>
    <dbReference type="NCBI Taxonomy" id="1844469"/>
    <lineage>
        <taxon>Bacteria</taxon>
        <taxon>Bacillati</taxon>
        <taxon>Cyanobacteriota</taxon>
        <taxon>Cyanophyceae</taxon>
        <taxon>Nostocales</taxon>
        <taxon>Nostocaceae</taxon>
        <taxon>Nostoc</taxon>
    </lineage>
</organism>
<sequence>MKSIQAWGFLVSRNQYLDYRTVVAPNFMCQSGTSSVLAKAAGGDLTQKGSAVYRKIEHPKLGHLTLVFRVIEATVKDTGIAGNGVLKDSFGREIRLIEGIVLKEIMPDIVVTEDIIVTEGNLEEIHKQLVEYYREFWDYSTPKPAIPSEPFNLPENSSDDCLNYQTLQPYTVGANQLQIQSQRSLAISNISTLEIDN</sequence>
<evidence type="ECO:0000313" key="1">
    <source>
        <dbReference type="EMBL" id="RCJ42186.1"/>
    </source>
</evidence>
<dbReference type="Proteomes" id="UP000252107">
    <property type="component" value="Unassembled WGS sequence"/>
</dbReference>
<reference evidence="1" key="1">
    <citation type="submission" date="2016-04" db="EMBL/GenBank/DDBJ databases">
        <authorList>
            <person name="Tabuchi Yagui T.R."/>
        </authorList>
    </citation>
    <scope>NUCLEOTIDE SEQUENCE [LARGE SCALE GENOMIC DNA]</scope>
    <source>
        <strain evidence="1">NIES-26</strain>
    </source>
</reference>